<dbReference type="Pfam" id="PF00855">
    <property type="entry name" value="PWWP"/>
    <property type="match status" value="1"/>
</dbReference>
<dbReference type="CDD" id="cd20404">
    <property type="entry name" value="Tudor_Agenet_AtEML-like"/>
    <property type="match status" value="1"/>
</dbReference>
<dbReference type="AlphaFoldDB" id="A0A7J0E4Z9"/>
<accession>A0A7J0E4Z9</accession>
<protein>
    <submittedName>
        <fullName evidence="3">Trithorax-like protein 2</fullName>
    </submittedName>
</protein>
<dbReference type="PROSITE" id="PS50812">
    <property type="entry name" value="PWWP"/>
    <property type="match status" value="1"/>
</dbReference>
<dbReference type="InterPro" id="IPR000313">
    <property type="entry name" value="PWWP_dom"/>
</dbReference>
<name>A0A7J0E4Z9_9ERIC</name>
<feature type="region of interest" description="Disordered" evidence="1">
    <location>
        <begin position="1"/>
        <end position="41"/>
    </location>
</feature>
<feature type="domain" description="PWWP" evidence="2">
    <location>
        <begin position="336"/>
        <end position="383"/>
    </location>
</feature>
<dbReference type="InterPro" id="IPR003888">
    <property type="entry name" value="FYrich_N"/>
</dbReference>
<organism evidence="3 4">
    <name type="scientific">Actinidia rufa</name>
    <dbReference type="NCBI Taxonomy" id="165716"/>
    <lineage>
        <taxon>Eukaryota</taxon>
        <taxon>Viridiplantae</taxon>
        <taxon>Streptophyta</taxon>
        <taxon>Embryophyta</taxon>
        <taxon>Tracheophyta</taxon>
        <taxon>Spermatophyta</taxon>
        <taxon>Magnoliopsida</taxon>
        <taxon>eudicotyledons</taxon>
        <taxon>Gunneridae</taxon>
        <taxon>Pentapetalae</taxon>
        <taxon>asterids</taxon>
        <taxon>Ericales</taxon>
        <taxon>Actinidiaceae</taxon>
        <taxon>Actinidia</taxon>
    </lineage>
</organism>
<dbReference type="Proteomes" id="UP000585474">
    <property type="component" value="Unassembled WGS sequence"/>
</dbReference>
<feature type="region of interest" description="Disordered" evidence="1">
    <location>
        <begin position="81"/>
        <end position="113"/>
    </location>
</feature>
<evidence type="ECO:0000313" key="3">
    <source>
        <dbReference type="EMBL" id="GFY81508.1"/>
    </source>
</evidence>
<evidence type="ECO:0000313" key="4">
    <source>
        <dbReference type="Proteomes" id="UP000585474"/>
    </source>
</evidence>
<proteinExistence type="predicted"/>
<evidence type="ECO:0000259" key="2">
    <source>
        <dbReference type="PROSITE" id="PS50812"/>
    </source>
</evidence>
<dbReference type="Gene3D" id="2.30.30.140">
    <property type="match status" value="2"/>
</dbReference>
<gene>
    <name evidence="3" type="ORF">Acr_01g0013170</name>
</gene>
<dbReference type="EMBL" id="BJWL01000001">
    <property type="protein sequence ID" value="GFY81508.1"/>
    <property type="molecule type" value="Genomic_DNA"/>
</dbReference>
<dbReference type="OrthoDB" id="1746409at2759"/>
<keyword evidence="4" id="KW-1185">Reference proteome</keyword>
<dbReference type="Gene3D" id="3.30.160.360">
    <property type="match status" value="1"/>
</dbReference>
<dbReference type="GO" id="GO:0005634">
    <property type="term" value="C:nucleus"/>
    <property type="evidence" value="ECO:0007669"/>
    <property type="project" value="InterPro"/>
</dbReference>
<reference evidence="3 4" key="1">
    <citation type="submission" date="2019-07" db="EMBL/GenBank/DDBJ databases">
        <title>De Novo Assembly of kiwifruit Actinidia rufa.</title>
        <authorList>
            <person name="Sugita-Konishi S."/>
            <person name="Sato K."/>
            <person name="Mori E."/>
            <person name="Abe Y."/>
            <person name="Kisaki G."/>
            <person name="Hamano K."/>
            <person name="Suezawa K."/>
            <person name="Otani M."/>
            <person name="Fukuda T."/>
            <person name="Manabe T."/>
            <person name="Gomi K."/>
            <person name="Tabuchi M."/>
            <person name="Akimitsu K."/>
            <person name="Kataoka I."/>
        </authorList>
    </citation>
    <scope>NUCLEOTIDE SEQUENCE [LARGE SCALE GENOMIC DNA]</scope>
    <source>
        <strain evidence="4">cv. Fuchu</strain>
    </source>
</reference>
<feature type="compositionally biased region" description="Polar residues" evidence="1">
    <location>
        <begin position="1"/>
        <end position="12"/>
    </location>
</feature>
<sequence>MAFGTRSFNYNNVKGEEEVEEVEEADNHHQQQGEEMETGTGTPIRYVPLCDLYSATSPCVSGSSNGIGSKKVKARKFLHHHNHNNHNHNNNSSNNRVIKEEDTQNKPQKPPIINFYSRKRLRNSKKSLFFDSSEAIMDSPANGSVTLGVVKEEQEEEVGDDDIDGLKHMKKQKRKGKSRNNELLSLGVELCELGQFDDRPRLRGTRNRDPKLQYNSVSWRRKRVPSGGSQMVDSSAMRWVRSACCKQVYWPLDDDWYTGHLVGYNGETGRHQISYEDGDEENIVLSNERIKFYISRDQMQLLNLSYSIKSSDVDGLDFSEMVVLAASFDDCHDLGPGDIIWAKLPGHAIWPAIVVDESLLENRKGLSRNSGGKSVPAVSVQFFWYLTEQKLPKRMIRMQNGVEVDDCDSDGQVVEENADSGEDCAADEGIYRKLDSLKTCPFEIGDLQVISLGKIVKDSKYFQDERFIWPEGYTAVRKFPSVAGGSFPEELS</sequence>
<dbReference type="Pfam" id="PF05964">
    <property type="entry name" value="FYRN"/>
    <property type="match status" value="1"/>
</dbReference>
<evidence type="ECO:0000256" key="1">
    <source>
        <dbReference type="SAM" id="MobiDB-lite"/>
    </source>
</evidence>
<dbReference type="SUPFAM" id="SSF63748">
    <property type="entry name" value="Tudor/PWWP/MBT"/>
    <property type="match status" value="1"/>
</dbReference>
<comment type="caution">
    <text evidence="3">The sequence shown here is derived from an EMBL/GenBank/DDBJ whole genome shotgun (WGS) entry which is preliminary data.</text>
</comment>
<dbReference type="PROSITE" id="PS51542">
    <property type="entry name" value="FYRN"/>
    <property type="match status" value="1"/>
</dbReference>